<dbReference type="Gene3D" id="3.30.40.10">
    <property type="entry name" value="Zinc/RING finger domain, C3HC4 (zinc finger)"/>
    <property type="match status" value="1"/>
</dbReference>
<dbReference type="GO" id="GO:0016567">
    <property type="term" value="P:protein ubiquitination"/>
    <property type="evidence" value="ECO:0000318"/>
    <property type="project" value="GO_Central"/>
</dbReference>
<dbReference type="Gramene" id="ERM96887">
    <property type="protein sequence ID" value="ERM96887"/>
    <property type="gene ID" value="AMTR_s00074p00034110"/>
</dbReference>
<feature type="region of interest" description="Disordered" evidence="2">
    <location>
        <begin position="1"/>
        <end position="102"/>
    </location>
</feature>
<reference evidence="5" key="1">
    <citation type="journal article" date="2013" name="Science">
        <title>The Amborella genome and the evolution of flowering plants.</title>
        <authorList>
            <consortium name="Amborella Genome Project"/>
        </authorList>
    </citation>
    <scope>NUCLEOTIDE SEQUENCE [LARGE SCALE GENOMIC DNA]</scope>
</reference>
<evidence type="ECO:0000256" key="2">
    <source>
        <dbReference type="SAM" id="MobiDB-lite"/>
    </source>
</evidence>
<accession>W1NLZ2</accession>
<dbReference type="PROSITE" id="PS50089">
    <property type="entry name" value="ZF_RING_2"/>
    <property type="match status" value="1"/>
</dbReference>
<dbReference type="SUPFAM" id="SSF57850">
    <property type="entry name" value="RING/U-box"/>
    <property type="match status" value="1"/>
</dbReference>
<keyword evidence="5" id="KW-1185">Reference proteome</keyword>
<sequence>MTANKNKGFKEESGASPPSTPSTPPIEEQTRPLQNSDTRATKISFEDEIEEGSNFSESPINSPKAPDTAPSSEIGPTEERPGSSGSGSGSFFGSISEDEDGSLDDWEAVADALQISPRIFPEISGKPVETNTTKPSLYPNGGAPVGSLKPDYKPKPSHFENRTARAWRPDDASRPISLPTLSKQRSFPMNLDRHCLHGSMNWASSHSTPSSCPICYEELDVTDTSFFPCACGFRLCLFCHKRILEADGRCPGCRKHYAPPASPATAPLRLPRSCSMRTRA</sequence>
<keyword evidence="1" id="KW-0862">Zinc</keyword>
<dbReference type="FunFam" id="3.30.40.10:FF:000383">
    <property type="entry name" value="RING/U-box superfamily protein"/>
    <property type="match status" value="1"/>
</dbReference>
<keyword evidence="1" id="KW-0479">Metal-binding</keyword>
<evidence type="ECO:0000259" key="3">
    <source>
        <dbReference type="PROSITE" id="PS50089"/>
    </source>
</evidence>
<proteinExistence type="predicted"/>
<dbReference type="InterPro" id="IPR039515">
    <property type="entry name" value="NOT4_mRING-HC-C4C4"/>
</dbReference>
<dbReference type="GO" id="GO:0004842">
    <property type="term" value="F:ubiquitin-protein transferase activity"/>
    <property type="evidence" value="ECO:0000318"/>
    <property type="project" value="GO_Central"/>
</dbReference>
<dbReference type="AlphaFoldDB" id="W1NLZ2"/>
<dbReference type="InterPro" id="IPR039780">
    <property type="entry name" value="Mot2"/>
</dbReference>
<evidence type="ECO:0000313" key="4">
    <source>
        <dbReference type="EMBL" id="ERM96887.1"/>
    </source>
</evidence>
<evidence type="ECO:0000256" key="1">
    <source>
        <dbReference type="PROSITE-ProRule" id="PRU00175"/>
    </source>
</evidence>
<feature type="region of interest" description="Disordered" evidence="2">
    <location>
        <begin position="124"/>
        <end position="152"/>
    </location>
</feature>
<gene>
    <name evidence="4" type="ORF">AMTR_s00074p00034110</name>
</gene>
<dbReference type="GO" id="GO:0008270">
    <property type="term" value="F:zinc ion binding"/>
    <property type="evidence" value="ECO:0007669"/>
    <property type="project" value="UniProtKB-KW"/>
</dbReference>
<dbReference type="HOGENOM" id="CLU_052254_0_0_1"/>
<dbReference type="GO" id="GO:0030014">
    <property type="term" value="C:CCR4-NOT complex"/>
    <property type="evidence" value="ECO:0000318"/>
    <property type="project" value="GO_Central"/>
</dbReference>
<dbReference type="InterPro" id="IPR013083">
    <property type="entry name" value="Znf_RING/FYVE/PHD"/>
</dbReference>
<dbReference type="eggNOG" id="KOG2068">
    <property type="taxonomic scope" value="Eukaryota"/>
</dbReference>
<name>W1NLZ2_AMBTC</name>
<dbReference type="InterPro" id="IPR001841">
    <property type="entry name" value="Znf_RING"/>
</dbReference>
<evidence type="ECO:0000313" key="5">
    <source>
        <dbReference type="Proteomes" id="UP000017836"/>
    </source>
</evidence>
<dbReference type="PANTHER" id="PTHR12603">
    <property type="entry name" value="CCR4-NOT TRANSCRIPTION COMPLEX RELATED"/>
    <property type="match status" value="1"/>
</dbReference>
<organism evidence="4 5">
    <name type="scientific">Amborella trichopoda</name>
    <dbReference type="NCBI Taxonomy" id="13333"/>
    <lineage>
        <taxon>Eukaryota</taxon>
        <taxon>Viridiplantae</taxon>
        <taxon>Streptophyta</taxon>
        <taxon>Embryophyta</taxon>
        <taxon>Tracheophyta</taxon>
        <taxon>Spermatophyta</taxon>
        <taxon>Magnoliopsida</taxon>
        <taxon>Amborellales</taxon>
        <taxon>Amborellaceae</taxon>
        <taxon>Amborella</taxon>
    </lineage>
</organism>
<protein>
    <recommendedName>
        <fullName evidence="3">RING-type domain-containing protein</fullName>
    </recommendedName>
</protein>
<dbReference type="Pfam" id="PF14570">
    <property type="entry name" value="zf-RING_4"/>
    <property type="match status" value="1"/>
</dbReference>
<dbReference type="EMBL" id="KI396637">
    <property type="protein sequence ID" value="ERM96887.1"/>
    <property type="molecule type" value="Genomic_DNA"/>
</dbReference>
<dbReference type="Proteomes" id="UP000017836">
    <property type="component" value="Unassembled WGS sequence"/>
</dbReference>
<dbReference type="STRING" id="13333.W1NLZ2"/>
<feature type="domain" description="RING-type" evidence="3">
    <location>
        <begin position="212"/>
        <end position="254"/>
    </location>
</feature>
<keyword evidence="1" id="KW-0863">Zinc-finger</keyword>
<dbReference type="PANTHER" id="PTHR12603:SF0">
    <property type="entry name" value="CCR4-NOT TRANSCRIPTION COMPLEX SUBUNIT 4"/>
    <property type="match status" value="1"/>
</dbReference>
<dbReference type="CDD" id="cd16618">
    <property type="entry name" value="mRING-HC-C4C4_CNOT4"/>
    <property type="match status" value="1"/>
</dbReference>